<accession>A0ABW3M4P2</accession>
<feature type="region of interest" description="Disordered" evidence="1">
    <location>
        <begin position="20"/>
        <end position="54"/>
    </location>
</feature>
<sequence>MQLSHRLVVVSPIEVTDEYDNPTASLEYGPSAPRREIWGQLQPAGSRDDPQPGRQPVISTWRLFTFSPIHARERIEWQGRALDVQGEPDAWAPRPGRTHYEAKLSTVEG</sequence>
<dbReference type="EMBL" id="JBHTIS010000369">
    <property type="protein sequence ID" value="MFD1045653.1"/>
    <property type="molecule type" value="Genomic_DNA"/>
</dbReference>
<keyword evidence="3" id="KW-1185">Reference proteome</keyword>
<evidence type="ECO:0000313" key="2">
    <source>
        <dbReference type="EMBL" id="MFD1045653.1"/>
    </source>
</evidence>
<organism evidence="2 3">
    <name type="scientific">Kibdelosporangium lantanae</name>
    <dbReference type="NCBI Taxonomy" id="1497396"/>
    <lineage>
        <taxon>Bacteria</taxon>
        <taxon>Bacillati</taxon>
        <taxon>Actinomycetota</taxon>
        <taxon>Actinomycetes</taxon>
        <taxon>Pseudonocardiales</taxon>
        <taxon>Pseudonocardiaceae</taxon>
        <taxon>Kibdelosporangium</taxon>
    </lineage>
</organism>
<dbReference type="Proteomes" id="UP001597045">
    <property type="component" value="Unassembled WGS sequence"/>
</dbReference>
<evidence type="ECO:0000313" key="3">
    <source>
        <dbReference type="Proteomes" id="UP001597045"/>
    </source>
</evidence>
<evidence type="ECO:0000256" key="1">
    <source>
        <dbReference type="SAM" id="MobiDB-lite"/>
    </source>
</evidence>
<name>A0ABW3M4P2_9PSEU</name>
<feature type="region of interest" description="Disordered" evidence="1">
    <location>
        <begin position="86"/>
        <end position="109"/>
    </location>
</feature>
<proteinExistence type="predicted"/>
<reference evidence="3" key="1">
    <citation type="journal article" date="2019" name="Int. J. Syst. Evol. Microbiol.">
        <title>The Global Catalogue of Microorganisms (GCM) 10K type strain sequencing project: providing services to taxonomists for standard genome sequencing and annotation.</title>
        <authorList>
            <consortium name="The Broad Institute Genomics Platform"/>
            <consortium name="The Broad Institute Genome Sequencing Center for Infectious Disease"/>
            <person name="Wu L."/>
            <person name="Ma J."/>
        </authorList>
    </citation>
    <scope>NUCLEOTIDE SEQUENCE [LARGE SCALE GENOMIC DNA]</scope>
    <source>
        <strain evidence="3">JCM 31486</strain>
    </source>
</reference>
<evidence type="ECO:0008006" key="4">
    <source>
        <dbReference type="Google" id="ProtNLM"/>
    </source>
</evidence>
<protein>
    <recommendedName>
        <fullName evidence="4">Head-tail adaptor protein</fullName>
    </recommendedName>
</protein>
<gene>
    <name evidence="2" type="ORF">ACFQ1S_08770</name>
</gene>
<comment type="caution">
    <text evidence="2">The sequence shown here is derived from an EMBL/GenBank/DDBJ whole genome shotgun (WGS) entry which is preliminary data.</text>
</comment>